<accession>A0A6V7QRM5</accession>
<dbReference type="SMART" id="SM00499">
    <property type="entry name" value="AAI"/>
    <property type="match status" value="1"/>
</dbReference>
<proteinExistence type="inferred from homology"/>
<dbReference type="CDD" id="cd01960">
    <property type="entry name" value="nsLTP1"/>
    <property type="match status" value="1"/>
</dbReference>
<keyword evidence="3" id="KW-1015">Disulfide bond</keyword>
<evidence type="ECO:0000256" key="2">
    <source>
        <dbReference type="ARBA" id="ARBA00022448"/>
    </source>
</evidence>
<feature type="signal peptide" evidence="5">
    <location>
        <begin position="1"/>
        <end position="29"/>
    </location>
</feature>
<keyword evidence="2 4" id="KW-0813">Transport</keyword>
<organism evidence="7">
    <name type="scientific">Ananas comosus var. bracteatus</name>
    <name type="common">red pineapple</name>
    <dbReference type="NCBI Taxonomy" id="296719"/>
    <lineage>
        <taxon>Eukaryota</taxon>
        <taxon>Viridiplantae</taxon>
        <taxon>Streptophyta</taxon>
        <taxon>Embryophyta</taxon>
        <taxon>Tracheophyta</taxon>
        <taxon>Spermatophyta</taxon>
        <taxon>Magnoliopsida</taxon>
        <taxon>Liliopsida</taxon>
        <taxon>Poales</taxon>
        <taxon>Bromeliaceae</taxon>
        <taxon>Bromelioideae</taxon>
        <taxon>Ananas</taxon>
    </lineage>
</organism>
<evidence type="ECO:0000256" key="1">
    <source>
        <dbReference type="ARBA" id="ARBA00009748"/>
    </source>
</evidence>
<dbReference type="SUPFAM" id="SSF47699">
    <property type="entry name" value="Bifunctional inhibitor/lipid-transfer protein/seed storage 2S albumin"/>
    <property type="match status" value="1"/>
</dbReference>
<dbReference type="InterPro" id="IPR036312">
    <property type="entry name" value="Bifun_inhib/LTP/seed_sf"/>
</dbReference>
<reference evidence="7" key="1">
    <citation type="submission" date="2020-07" db="EMBL/GenBank/DDBJ databases">
        <authorList>
            <person name="Lin J."/>
        </authorList>
    </citation>
    <scope>NUCLEOTIDE SEQUENCE</scope>
</reference>
<gene>
    <name evidence="7" type="ORF">CB5_LOCUS29014</name>
</gene>
<dbReference type="FunFam" id="1.10.110.10:FF:000002">
    <property type="entry name" value="Non-specific lipid-transfer protein"/>
    <property type="match status" value="1"/>
</dbReference>
<feature type="chain" id="PRO_5027631071" description="Non-specific lipid-transfer protein" evidence="5">
    <location>
        <begin position="30"/>
        <end position="121"/>
    </location>
</feature>
<dbReference type="PANTHER" id="PTHR33076">
    <property type="entry name" value="NON-SPECIFIC LIPID-TRANSFER PROTEIN 2-RELATED"/>
    <property type="match status" value="1"/>
</dbReference>
<feature type="domain" description="Bifunctional inhibitor/plant lipid transfer protein/seed storage helical" evidence="6">
    <location>
        <begin position="33"/>
        <end position="117"/>
    </location>
</feature>
<dbReference type="GO" id="GO:0008289">
    <property type="term" value="F:lipid binding"/>
    <property type="evidence" value="ECO:0007669"/>
    <property type="project" value="UniProtKB-KW"/>
</dbReference>
<protein>
    <recommendedName>
        <fullName evidence="4">Non-specific lipid-transfer protein</fullName>
    </recommendedName>
</protein>
<evidence type="ECO:0000256" key="5">
    <source>
        <dbReference type="SAM" id="SignalP"/>
    </source>
</evidence>
<evidence type="ECO:0000256" key="3">
    <source>
        <dbReference type="ARBA" id="ARBA00023157"/>
    </source>
</evidence>
<evidence type="ECO:0000259" key="6">
    <source>
        <dbReference type="SMART" id="SM00499"/>
    </source>
</evidence>
<evidence type="ECO:0000256" key="4">
    <source>
        <dbReference type="RuleBase" id="RU000628"/>
    </source>
</evidence>
<dbReference type="PROSITE" id="PS00597">
    <property type="entry name" value="PLANT_LTP"/>
    <property type="match status" value="1"/>
</dbReference>
<dbReference type="AlphaFoldDB" id="A0A6V7QRM5"/>
<comment type="similarity">
    <text evidence="1 4">Belongs to the plant LTP family.</text>
</comment>
<name>A0A6V7QRM5_ANACO</name>
<dbReference type="InterPro" id="IPR016140">
    <property type="entry name" value="Bifunc_inhib/LTP/seed_store"/>
</dbReference>
<evidence type="ECO:0000313" key="7">
    <source>
        <dbReference type="EMBL" id="CAD1845803.1"/>
    </source>
</evidence>
<dbReference type="InterPro" id="IPR000528">
    <property type="entry name" value="Plant_nsLTP"/>
</dbReference>
<dbReference type="EMBL" id="CAJEUB010000005">
    <property type="protein sequence ID" value="CAD1845803.1"/>
    <property type="molecule type" value="Genomic_DNA"/>
</dbReference>
<dbReference type="PRINTS" id="PR00382">
    <property type="entry name" value="LIPIDTRNSFER"/>
</dbReference>
<dbReference type="Gene3D" id="1.10.110.10">
    <property type="entry name" value="Plant lipid-transfer and hydrophobic proteins"/>
    <property type="match status" value="1"/>
</dbReference>
<dbReference type="Pfam" id="PF00234">
    <property type="entry name" value="Tryp_alpha_amyl"/>
    <property type="match status" value="1"/>
</dbReference>
<sequence length="121" mass="12188">MAWATPSKQRAVVLCLLIIAAAVAPAARAAISCSDVYSELLPCLDYMQSGGAVPNDCCNGIRQLVASAGTTADRRAACGCIKSAASGVSGLNVGRAAALPKACGVSIPYKISPSTDCSKIN</sequence>
<dbReference type="GO" id="GO:0006869">
    <property type="term" value="P:lipid transport"/>
    <property type="evidence" value="ECO:0007669"/>
    <property type="project" value="InterPro"/>
</dbReference>
<comment type="function">
    <text evidence="4">Plant non-specific lipid-transfer proteins transfer phospholipids as well as galactolipids across membranes. May play a role in wax or cutin deposition in the cell walls of expanding epidermal cells and certain secretory tissues.</text>
</comment>
<keyword evidence="5" id="KW-0732">Signal</keyword>
<keyword evidence="4" id="KW-0446">Lipid-binding</keyword>